<dbReference type="InterPro" id="IPR012338">
    <property type="entry name" value="Beta-lactam/transpept-like"/>
</dbReference>
<organism evidence="2 3">
    <name type="scientific">Bacillus thermozeamaize</name>
    <dbReference type="NCBI Taxonomy" id="230954"/>
    <lineage>
        <taxon>Bacteria</taxon>
        <taxon>Bacillati</taxon>
        <taxon>Bacillota</taxon>
        <taxon>Bacilli</taxon>
        <taxon>Bacillales</taxon>
        <taxon>Bacillaceae</taxon>
        <taxon>Bacillus</taxon>
    </lineage>
</organism>
<evidence type="ECO:0000313" key="2">
    <source>
        <dbReference type="EMBL" id="OUM90925.1"/>
    </source>
</evidence>
<dbReference type="PANTHER" id="PTHR30627:SF24">
    <property type="entry name" value="PENICILLIN-BINDING PROTEIN 4B"/>
    <property type="match status" value="1"/>
</dbReference>
<dbReference type="Pfam" id="PF00905">
    <property type="entry name" value="Transpeptidase"/>
    <property type="match status" value="1"/>
</dbReference>
<dbReference type="AlphaFoldDB" id="A0A1Y3PU68"/>
<dbReference type="GO" id="GO:0005886">
    <property type="term" value="C:plasma membrane"/>
    <property type="evidence" value="ECO:0007669"/>
    <property type="project" value="TreeGrafter"/>
</dbReference>
<dbReference type="PANTHER" id="PTHR30627">
    <property type="entry name" value="PEPTIDOGLYCAN D,D-TRANSPEPTIDASE"/>
    <property type="match status" value="1"/>
</dbReference>
<sequence>MFRHRFFLLALLFFSALLVLLYRLYLIQIGEREHFGPYRVNLAEAARRQQEKVLIAAPLRGAIVDRQDHSLLGEPQKGALVFPDAFLSAQAEDWRKAAAILQWPLADLRVAVEELDSPGLLRFPGNGRLVYLTDEQARLLAPMRRRGIAVVSLPGRYGDGMIAKHVIGFVSQDPKRVQALYAKELEKGLISLAAPVGQAGLERAFEPFLQDLTGTSMARVVYTIDGRGQPLFGGRLGLEEVANGDSPPTVRTTLYGRLQRTVEQALDEAKVEKGAAVVLDVRNGDILAMASRPDFDPRAVDPQSASWNNYAVKQTVPGSIFKVVVAAAALEEGLVAEDTPFVCPGELEKYHFSCWKKEGHGKLTFAEGFAQSCNIVFAQLALQLGGDKLAHYAKELGLLQPVGWRGELFRMGTFAQIDGEEPGQLFSAATPRTDGGVLVQTAIGQRDVQMTPLQAAHLMATIANDGRAMAPRLVQSLLYHNGQTMAEFKIQAKPDKPLSGETIRCLQRLLRKVVEEGTGRPLQAARWPLAGKSGTGEYVKGKTDNQWFIGYGPADEPRVAVAVVSMDTPADEKNKAIQVFRKIMDWLAARESMGTK</sequence>
<name>A0A1Y3PU68_9BACI</name>
<protein>
    <recommendedName>
        <fullName evidence="1">Penicillin-binding protein transpeptidase domain-containing protein</fullName>
    </recommendedName>
</protein>
<comment type="caution">
    <text evidence="2">The sequence shown here is derived from an EMBL/GenBank/DDBJ whole genome shotgun (WGS) entry which is preliminary data.</text>
</comment>
<evidence type="ECO:0000313" key="3">
    <source>
        <dbReference type="Proteomes" id="UP000196475"/>
    </source>
</evidence>
<dbReference type="GO" id="GO:0008658">
    <property type="term" value="F:penicillin binding"/>
    <property type="evidence" value="ECO:0007669"/>
    <property type="project" value="InterPro"/>
</dbReference>
<dbReference type="InterPro" id="IPR050515">
    <property type="entry name" value="Beta-lactam/transpept"/>
</dbReference>
<evidence type="ECO:0000259" key="1">
    <source>
        <dbReference type="Pfam" id="PF00905"/>
    </source>
</evidence>
<dbReference type="Gene3D" id="3.40.710.10">
    <property type="entry name" value="DD-peptidase/beta-lactamase superfamily"/>
    <property type="match status" value="1"/>
</dbReference>
<dbReference type="GO" id="GO:0071555">
    <property type="term" value="P:cell wall organization"/>
    <property type="evidence" value="ECO:0007669"/>
    <property type="project" value="TreeGrafter"/>
</dbReference>
<proteinExistence type="predicted"/>
<dbReference type="SUPFAM" id="SSF56601">
    <property type="entry name" value="beta-lactamase/transpeptidase-like"/>
    <property type="match status" value="1"/>
</dbReference>
<dbReference type="Gene3D" id="3.90.1310.10">
    <property type="entry name" value="Penicillin-binding protein 2a (Domain 2)"/>
    <property type="match status" value="1"/>
</dbReference>
<dbReference type="GO" id="GO:0071972">
    <property type="term" value="F:peptidoglycan L,D-transpeptidase activity"/>
    <property type="evidence" value="ECO:0007669"/>
    <property type="project" value="TreeGrafter"/>
</dbReference>
<accession>A0A1Y3PU68</accession>
<dbReference type="EMBL" id="LZRT01000009">
    <property type="protein sequence ID" value="OUM90925.1"/>
    <property type="molecule type" value="Genomic_DNA"/>
</dbReference>
<dbReference type="Proteomes" id="UP000196475">
    <property type="component" value="Unassembled WGS sequence"/>
</dbReference>
<dbReference type="SUPFAM" id="SSF56519">
    <property type="entry name" value="Penicillin binding protein dimerisation domain"/>
    <property type="match status" value="1"/>
</dbReference>
<reference evidence="3" key="1">
    <citation type="submission" date="2016-06" db="EMBL/GenBank/DDBJ databases">
        <authorList>
            <person name="Nascimento L."/>
            <person name="Pereira R.V."/>
            <person name="Martins L.F."/>
            <person name="Quaggio R.B."/>
            <person name="Silva A.M."/>
            <person name="Setubal J.C."/>
        </authorList>
    </citation>
    <scope>NUCLEOTIDE SEQUENCE [LARGE SCALE GENOMIC DNA]</scope>
</reference>
<gene>
    <name evidence="2" type="ORF">BAA01_00400</name>
</gene>
<feature type="domain" description="Penicillin-binding protein transpeptidase" evidence="1">
    <location>
        <begin position="274"/>
        <end position="585"/>
    </location>
</feature>
<dbReference type="InterPro" id="IPR036138">
    <property type="entry name" value="PBP_dimer_sf"/>
</dbReference>
<dbReference type="InterPro" id="IPR001460">
    <property type="entry name" value="PCN-bd_Tpept"/>
</dbReference>